<dbReference type="Pfam" id="PF00583">
    <property type="entry name" value="Acetyltransf_1"/>
    <property type="match status" value="1"/>
</dbReference>
<reference evidence="2 3" key="1">
    <citation type="journal article" date="2012" name="Front. Microbiol.">
        <title>Draft Genome Sequence of the Virulent Strain 01-B526 of the Fish Pathogen Aeromonas salmonicida.</title>
        <authorList>
            <person name="Charette S.J."/>
            <person name="Brochu F."/>
            <person name="Boyle B."/>
            <person name="Filion G."/>
            <person name="Tanaka K.H."/>
            <person name="Derome N."/>
        </authorList>
    </citation>
    <scope>NUCLEOTIDE SEQUENCE [LARGE SCALE GENOMIC DNA]</scope>
    <source>
        <strain evidence="2 3">P11</strain>
    </source>
</reference>
<name>A0A1A6AV13_9CLOT</name>
<evidence type="ECO:0000313" key="3">
    <source>
        <dbReference type="Proteomes" id="UP000093954"/>
    </source>
</evidence>
<keyword evidence="3" id="KW-1185">Reference proteome</keyword>
<dbReference type="InterPro" id="IPR000182">
    <property type="entry name" value="GNAT_dom"/>
</dbReference>
<dbReference type="GO" id="GO:0016747">
    <property type="term" value="F:acyltransferase activity, transferring groups other than amino-acyl groups"/>
    <property type="evidence" value="ECO:0007669"/>
    <property type="project" value="InterPro"/>
</dbReference>
<evidence type="ECO:0000259" key="1">
    <source>
        <dbReference type="PROSITE" id="PS51186"/>
    </source>
</evidence>
<evidence type="ECO:0000313" key="2">
    <source>
        <dbReference type="EMBL" id="OBR93926.1"/>
    </source>
</evidence>
<accession>A0A1A6AV13</accession>
<dbReference type="AlphaFoldDB" id="A0A1A6AV13"/>
<dbReference type="SUPFAM" id="SSF55729">
    <property type="entry name" value="Acyl-CoA N-acyltransferases (Nat)"/>
    <property type="match status" value="1"/>
</dbReference>
<keyword evidence="2" id="KW-0808">Transferase</keyword>
<dbReference type="Gene3D" id="3.40.630.30">
    <property type="match status" value="1"/>
</dbReference>
<protein>
    <submittedName>
        <fullName evidence="2">Acetyltransferase (GNAT) family protein</fullName>
    </submittedName>
</protein>
<sequence length="158" mass="18378">MRGYNMINDINVKFAALDDLYSWMKFIRLVSWNFPGLETEELLMDYQETVIKNINRNSAICAKNRGKVVGVLLFSVKRSMLCCMAVHPNYRRNGIATKMIDLMLAQLPNNCDIVVMTFREGDEKGIAPRALYKKVGFTEDEFCYDFGYPQQKFILHRK</sequence>
<dbReference type="PATRIC" id="fig|1353534.3.peg.1870"/>
<dbReference type="CDD" id="cd04301">
    <property type="entry name" value="NAT_SF"/>
    <property type="match status" value="1"/>
</dbReference>
<dbReference type="EMBL" id="LROS01000017">
    <property type="protein sequence ID" value="OBR93926.1"/>
    <property type="molecule type" value="Genomic_DNA"/>
</dbReference>
<gene>
    <name evidence="2" type="ORF">CLRAG_18290</name>
</gene>
<feature type="domain" description="N-acetyltransferase" evidence="1">
    <location>
        <begin position="10"/>
        <end position="158"/>
    </location>
</feature>
<comment type="caution">
    <text evidence="2">The sequence shown here is derived from an EMBL/GenBank/DDBJ whole genome shotgun (WGS) entry which is preliminary data.</text>
</comment>
<proteinExistence type="predicted"/>
<organism evidence="2 3">
    <name type="scientific">Clostridium ragsdalei P11</name>
    <dbReference type="NCBI Taxonomy" id="1353534"/>
    <lineage>
        <taxon>Bacteria</taxon>
        <taxon>Bacillati</taxon>
        <taxon>Bacillota</taxon>
        <taxon>Clostridia</taxon>
        <taxon>Eubacteriales</taxon>
        <taxon>Clostridiaceae</taxon>
        <taxon>Clostridium</taxon>
    </lineage>
</organism>
<dbReference type="Proteomes" id="UP000093954">
    <property type="component" value="Unassembled WGS sequence"/>
</dbReference>
<dbReference type="InterPro" id="IPR016181">
    <property type="entry name" value="Acyl_CoA_acyltransferase"/>
</dbReference>
<dbReference type="PROSITE" id="PS51186">
    <property type="entry name" value="GNAT"/>
    <property type="match status" value="1"/>
</dbReference>